<dbReference type="GO" id="GO:0003677">
    <property type="term" value="F:DNA binding"/>
    <property type="evidence" value="ECO:0007669"/>
    <property type="project" value="InterPro"/>
</dbReference>
<dbReference type="PROSITE" id="PS00092">
    <property type="entry name" value="N6_MTASE"/>
    <property type="match status" value="1"/>
</dbReference>
<accession>K2R205</accession>
<dbReference type="InterPro" id="IPR038333">
    <property type="entry name" value="T1MK-like_N_sf"/>
</dbReference>
<dbReference type="GO" id="GO:0009307">
    <property type="term" value="P:DNA restriction-modification system"/>
    <property type="evidence" value="ECO:0007669"/>
    <property type="project" value="UniProtKB-KW"/>
</dbReference>
<dbReference type="EMBL" id="AMPO01000002">
    <property type="protein sequence ID" value="EKF86558.1"/>
    <property type="molecule type" value="Genomic_DNA"/>
</dbReference>
<evidence type="ECO:0000256" key="5">
    <source>
        <dbReference type="ARBA" id="ARBA00022747"/>
    </source>
</evidence>
<keyword evidence="5" id="KW-0680">Restriction system</keyword>
<keyword evidence="10" id="KW-1185">Reference proteome</keyword>
<organism evidence="9 10">
    <name type="scientific">Methanobacterium formicicum (strain DSM 3637 / PP1)</name>
    <dbReference type="NCBI Taxonomy" id="1204725"/>
    <lineage>
        <taxon>Archaea</taxon>
        <taxon>Methanobacteriati</taxon>
        <taxon>Methanobacteriota</taxon>
        <taxon>Methanomada group</taxon>
        <taxon>Methanobacteria</taxon>
        <taxon>Methanobacteriales</taxon>
        <taxon>Methanobacteriaceae</taxon>
        <taxon>Methanobacterium</taxon>
    </lineage>
</organism>
<dbReference type="SUPFAM" id="SSF53335">
    <property type="entry name" value="S-adenosyl-L-methionine-dependent methyltransferases"/>
    <property type="match status" value="1"/>
</dbReference>
<dbReference type="RefSeq" id="WP_004029949.1">
    <property type="nucleotide sequence ID" value="NZ_AMPO01000002.1"/>
</dbReference>
<dbReference type="Gene3D" id="1.20.1260.30">
    <property type="match status" value="1"/>
</dbReference>
<dbReference type="GO" id="GO:0032259">
    <property type="term" value="P:methylation"/>
    <property type="evidence" value="ECO:0007669"/>
    <property type="project" value="UniProtKB-KW"/>
</dbReference>
<dbReference type="PANTHER" id="PTHR42933:SF4">
    <property type="entry name" value="TYPE I RESTRICTION ENZYME ECOKI METHYLASE SUBUNIT"/>
    <property type="match status" value="1"/>
</dbReference>
<dbReference type="REBASE" id="57320">
    <property type="entry name" value="M.Mfo3637ORF3708P"/>
</dbReference>
<dbReference type="GO" id="GO:0008170">
    <property type="term" value="F:N-methyltransferase activity"/>
    <property type="evidence" value="ECO:0007669"/>
    <property type="project" value="InterPro"/>
</dbReference>
<feature type="domain" description="DNA methylase adenine-specific" evidence="7">
    <location>
        <begin position="167"/>
        <end position="469"/>
    </location>
</feature>
<dbReference type="InterPro" id="IPR003356">
    <property type="entry name" value="DNA_methylase_A-5"/>
</dbReference>
<comment type="caution">
    <text evidence="9">The sequence shown here is derived from an EMBL/GenBank/DDBJ whole genome shotgun (WGS) entry which is preliminary data.</text>
</comment>
<evidence type="ECO:0000313" key="9">
    <source>
        <dbReference type="EMBL" id="EKF86558.1"/>
    </source>
</evidence>
<dbReference type="Pfam" id="PF12161">
    <property type="entry name" value="HsdM_N"/>
    <property type="match status" value="1"/>
</dbReference>
<dbReference type="Pfam" id="PF02384">
    <property type="entry name" value="N6_Mtase"/>
    <property type="match status" value="1"/>
</dbReference>
<dbReference type="GO" id="GO:0009007">
    <property type="term" value="F:site-specific DNA-methyltransferase (adenine-specific) activity"/>
    <property type="evidence" value="ECO:0007669"/>
    <property type="project" value="UniProtKB-EC"/>
</dbReference>
<evidence type="ECO:0000256" key="6">
    <source>
        <dbReference type="ARBA" id="ARBA00047942"/>
    </source>
</evidence>
<sequence>MVRRGSVHSEIKSACDILRRDDGTSGVTDYMEQLSWLLFLKIFEGIEEELEKIAEINQTKYIEIIDKKYRWSNWAHRDWIGKSKDSLAHFTENIDEEYSKLHNPENTLIYFIDNILFPYLKSISGTSEKEKIAQIFSEISGNKMRSTYNFLDVIDKIDHINPNNYEDTHIISQFYEGLLLEMGNEAGWSGEFYTPRPVVEFIVNTLKPKIGMKIYDPFCGSGGFLAESFKYIKEELGSSITIQDNDLLQSNTFFGQDKKPLPYLCGTMNLILHSLLNPNYYRRNTLMEDVHSVSKDDKYDLIITNPPFGGTENLQVQNNFMYHTSATEALSLQYVMRKIKDKGKVGIILPEGQIMFGSGTFKLIRKELLEKFNVFSIVSLPKGVFTSMGTGVKTNIIFFEKTGQPTKEIWYYELKGKFSKTNPITKDNFMKPLEMLKQRKLSENSWIMPIKDIKNNDYNLLAKNPNETDDYTYENPKDLVLEIEELNNEIKDCISDLKRFL</sequence>
<evidence type="ECO:0000259" key="8">
    <source>
        <dbReference type="Pfam" id="PF12161"/>
    </source>
</evidence>
<dbReference type="InterPro" id="IPR051537">
    <property type="entry name" value="DNA_Adenine_Mtase"/>
</dbReference>
<dbReference type="Gene3D" id="3.40.50.150">
    <property type="entry name" value="Vaccinia Virus protein VP39"/>
    <property type="match status" value="1"/>
</dbReference>
<protein>
    <recommendedName>
        <fullName evidence="1">site-specific DNA-methyltransferase (adenine-specific)</fullName>
        <ecNumber evidence="1">2.1.1.72</ecNumber>
    </recommendedName>
</protein>
<feature type="domain" description="N6 adenine-specific DNA methyltransferase N-terminal" evidence="8">
    <location>
        <begin position="8"/>
        <end position="103"/>
    </location>
</feature>
<keyword evidence="3" id="KW-0808">Transferase</keyword>
<dbReference type="OrthoDB" id="45790at2157"/>
<comment type="catalytic activity">
    <reaction evidence="6">
        <text>a 2'-deoxyadenosine in DNA + S-adenosyl-L-methionine = an N(6)-methyl-2'-deoxyadenosine in DNA + S-adenosyl-L-homocysteine + H(+)</text>
        <dbReference type="Rhea" id="RHEA:15197"/>
        <dbReference type="Rhea" id="RHEA-COMP:12418"/>
        <dbReference type="Rhea" id="RHEA-COMP:12419"/>
        <dbReference type="ChEBI" id="CHEBI:15378"/>
        <dbReference type="ChEBI" id="CHEBI:57856"/>
        <dbReference type="ChEBI" id="CHEBI:59789"/>
        <dbReference type="ChEBI" id="CHEBI:90615"/>
        <dbReference type="ChEBI" id="CHEBI:90616"/>
        <dbReference type="EC" id="2.1.1.72"/>
    </reaction>
</comment>
<evidence type="ECO:0000256" key="1">
    <source>
        <dbReference type="ARBA" id="ARBA00011900"/>
    </source>
</evidence>
<gene>
    <name evidence="9" type="ORF">A994_03708</name>
</gene>
<proteinExistence type="predicted"/>
<dbReference type="PATRIC" id="fig|1204725.3.peg.746"/>
<dbReference type="InterPro" id="IPR022749">
    <property type="entry name" value="D12N6_MeTrfase_N"/>
</dbReference>
<dbReference type="PRINTS" id="PR00507">
    <property type="entry name" value="N12N6MTFRASE"/>
</dbReference>
<evidence type="ECO:0000256" key="4">
    <source>
        <dbReference type="ARBA" id="ARBA00022691"/>
    </source>
</evidence>
<dbReference type="EC" id="2.1.1.72" evidence="1"/>
<dbReference type="InterPro" id="IPR002052">
    <property type="entry name" value="DNA_methylase_N6_adenine_CS"/>
</dbReference>
<name>K2R205_METFP</name>
<dbReference type="AlphaFoldDB" id="K2R205"/>
<dbReference type="PANTHER" id="PTHR42933">
    <property type="entry name" value="SLR6095 PROTEIN"/>
    <property type="match status" value="1"/>
</dbReference>
<evidence type="ECO:0000313" key="10">
    <source>
        <dbReference type="Proteomes" id="UP000007360"/>
    </source>
</evidence>
<evidence type="ECO:0000259" key="7">
    <source>
        <dbReference type="Pfam" id="PF02384"/>
    </source>
</evidence>
<keyword evidence="2 9" id="KW-0489">Methyltransferase</keyword>
<evidence type="ECO:0000256" key="3">
    <source>
        <dbReference type="ARBA" id="ARBA00022679"/>
    </source>
</evidence>
<dbReference type="Proteomes" id="UP000007360">
    <property type="component" value="Unassembled WGS sequence"/>
</dbReference>
<keyword evidence="4" id="KW-0949">S-adenosyl-L-methionine</keyword>
<dbReference type="InterPro" id="IPR029063">
    <property type="entry name" value="SAM-dependent_MTases_sf"/>
</dbReference>
<evidence type="ECO:0000256" key="2">
    <source>
        <dbReference type="ARBA" id="ARBA00022603"/>
    </source>
</evidence>
<reference evidence="9 10" key="1">
    <citation type="journal article" date="2012" name="J. Bacteriol.">
        <title>Draft genome sequence of Methanobacterium formicicum DSM 3637, an archaebacterium isolated from the methane producer amoeba Pelomyxa palustris.</title>
        <authorList>
            <person name="Gutierrez G."/>
        </authorList>
    </citation>
    <scope>NUCLEOTIDE SEQUENCE [LARGE SCALE GENOMIC DNA]</scope>
    <source>
        <strain evidence="10">DSM 3637 / PP1</strain>
    </source>
</reference>